<protein>
    <submittedName>
        <fullName evidence="4">Uncharacterized copper-binding protein, cupredoxin-like subfamily</fullName>
    </submittedName>
</protein>
<dbReference type="AlphaFoldDB" id="A0A285ECQ2"/>
<dbReference type="Pfam" id="PF00127">
    <property type="entry name" value="Copper-bind"/>
    <property type="match status" value="1"/>
</dbReference>
<dbReference type="SUPFAM" id="SSF49503">
    <property type="entry name" value="Cupredoxins"/>
    <property type="match status" value="1"/>
</dbReference>
<dbReference type="GO" id="GO:0005507">
    <property type="term" value="F:copper ion binding"/>
    <property type="evidence" value="ECO:0007669"/>
    <property type="project" value="InterPro"/>
</dbReference>
<dbReference type="GO" id="GO:0009055">
    <property type="term" value="F:electron transfer activity"/>
    <property type="evidence" value="ECO:0007669"/>
    <property type="project" value="InterPro"/>
</dbReference>
<proteinExistence type="predicted"/>
<reference evidence="4 5" key="1">
    <citation type="submission" date="2017-09" db="EMBL/GenBank/DDBJ databases">
        <authorList>
            <person name="Ehlers B."/>
            <person name="Leendertz F.H."/>
        </authorList>
    </citation>
    <scope>NUCLEOTIDE SEQUENCE [LARGE SCALE GENOMIC DNA]</scope>
    <source>
        <strain evidence="4 5">DSM 46844</strain>
    </source>
</reference>
<evidence type="ECO:0000313" key="5">
    <source>
        <dbReference type="Proteomes" id="UP000219514"/>
    </source>
</evidence>
<feature type="domain" description="Blue (type 1) copper" evidence="3">
    <location>
        <begin position="47"/>
        <end position="135"/>
    </location>
</feature>
<dbReference type="EMBL" id="OBDO01000005">
    <property type="protein sequence ID" value="SNX96770.1"/>
    <property type="molecule type" value="Genomic_DNA"/>
</dbReference>
<accession>A0A285ECQ2</accession>
<evidence type="ECO:0000256" key="2">
    <source>
        <dbReference type="ARBA" id="ARBA00023008"/>
    </source>
</evidence>
<name>A0A285ECQ2_9ACTN</name>
<evidence type="ECO:0000313" key="4">
    <source>
        <dbReference type="EMBL" id="SNX96770.1"/>
    </source>
</evidence>
<evidence type="ECO:0000259" key="3">
    <source>
        <dbReference type="Pfam" id="PF00127"/>
    </source>
</evidence>
<dbReference type="InterPro" id="IPR000923">
    <property type="entry name" value="BlueCu_1"/>
</dbReference>
<keyword evidence="5" id="KW-1185">Reference proteome</keyword>
<keyword evidence="1" id="KW-0479">Metal-binding</keyword>
<dbReference type="RefSeq" id="WP_245853823.1">
    <property type="nucleotide sequence ID" value="NZ_JACHXB010000001.1"/>
</dbReference>
<evidence type="ECO:0000256" key="1">
    <source>
        <dbReference type="ARBA" id="ARBA00022723"/>
    </source>
</evidence>
<gene>
    <name evidence="4" type="ORF">SAMN06893097_105108</name>
</gene>
<sequence length="136" mass="13878">MVATAVVLLAGCGGGEAGAPAASSSAGADPGTVTTAPDGVQEVTLQTQDDYVFTPATFTVAPGQVRLTVVNVAEQLTHNFRFTPDAGPEPIAPEIPLLAPGESRTIEFTVSVPGEHPFECSFHTQLGQVGTMTVQG</sequence>
<keyword evidence="2" id="KW-0186">Copper</keyword>
<organism evidence="4 5">
    <name type="scientific">Geodermatophilus sabuli</name>
    <dbReference type="NCBI Taxonomy" id="1564158"/>
    <lineage>
        <taxon>Bacteria</taxon>
        <taxon>Bacillati</taxon>
        <taxon>Actinomycetota</taxon>
        <taxon>Actinomycetes</taxon>
        <taxon>Geodermatophilales</taxon>
        <taxon>Geodermatophilaceae</taxon>
        <taxon>Geodermatophilus</taxon>
    </lineage>
</organism>
<dbReference type="InterPro" id="IPR008972">
    <property type="entry name" value="Cupredoxin"/>
</dbReference>
<dbReference type="Proteomes" id="UP000219514">
    <property type="component" value="Unassembled WGS sequence"/>
</dbReference>
<dbReference type="Gene3D" id="2.60.40.420">
    <property type="entry name" value="Cupredoxins - blue copper proteins"/>
    <property type="match status" value="1"/>
</dbReference>